<organism evidence="2 3">
    <name type="scientific">Candidula unifasciata</name>
    <dbReference type="NCBI Taxonomy" id="100452"/>
    <lineage>
        <taxon>Eukaryota</taxon>
        <taxon>Metazoa</taxon>
        <taxon>Spiralia</taxon>
        <taxon>Lophotrochozoa</taxon>
        <taxon>Mollusca</taxon>
        <taxon>Gastropoda</taxon>
        <taxon>Heterobranchia</taxon>
        <taxon>Euthyneura</taxon>
        <taxon>Panpulmonata</taxon>
        <taxon>Eupulmonata</taxon>
        <taxon>Stylommatophora</taxon>
        <taxon>Helicina</taxon>
        <taxon>Helicoidea</taxon>
        <taxon>Geomitridae</taxon>
        <taxon>Candidula</taxon>
    </lineage>
</organism>
<proteinExistence type="predicted"/>
<reference evidence="2" key="1">
    <citation type="submission" date="2021-04" db="EMBL/GenBank/DDBJ databases">
        <authorList>
            <consortium name="Molecular Ecology Group"/>
        </authorList>
    </citation>
    <scope>NUCLEOTIDE SEQUENCE</scope>
</reference>
<comment type="caution">
    <text evidence="2">The sequence shown here is derived from an EMBL/GenBank/DDBJ whole genome shotgun (WGS) entry which is preliminary data.</text>
</comment>
<dbReference type="PANTHER" id="PTHR35352:SF1">
    <property type="entry name" value="COILED-COIL DOMAIN-CONTAINING PROTEIN 150"/>
    <property type="match status" value="1"/>
</dbReference>
<accession>A0A8S4A0R8</accession>
<dbReference type="OrthoDB" id="416454at2759"/>
<name>A0A8S4A0R8_9EUPU</name>
<feature type="coiled-coil region" evidence="1">
    <location>
        <begin position="26"/>
        <end position="85"/>
    </location>
</feature>
<evidence type="ECO:0000313" key="2">
    <source>
        <dbReference type="EMBL" id="CAG5133910.1"/>
    </source>
</evidence>
<keyword evidence="3" id="KW-1185">Reference proteome</keyword>
<dbReference type="PANTHER" id="PTHR35352">
    <property type="entry name" value="COILED-COIL DOMAIN-CONTAINING PROTEIN 150"/>
    <property type="match status" value="1"/>
</dbReference>
<dbReference type="InterPro" id="IPR038807">
    <property type="entry name" value="CCDC150"/>
</dbReference>
<protein>
    <submittedName>
        <fullName evidence="2">Uncharacterized protein</fullName>
    </submittedName>
</protein>
<dbReference type="Proteomes" id="UP000678393">
    <property type="component" value="Unassembled WGS sequence"/>
</dbReference>
<feature type="coiled-coil region" evidence="1">
    <location>
        <begin position="118"/>
        <end position="250"/>
    </location>
</feature>
<feature type="non-terminal residue" evidence="2">
    <location>
        <position position="445"/>
    </location>
</feature>
<sequence>SQQEISEYKTALQKLEGQSRMAFEDLKQKDQELKMAQARREEVELEREKLLTQIEVLEGRQLYKVSRYEKNMEDAKNINREITGTLEAVMTSHNQLQHVVESLQVELGKRDSLIGQLKISRKKEQEETKREIKNYEDKMEHLREELKKERQKAGKKTAKEISEVCRQNENLSSRNQDLVKANSELRQKMAEAEKEKNELKRKMSGQRHKLQYLHTTKKQLEENLSKMKAVHEDIEELDKMREEYVQKNKEQGDTIGKFIHQVASLQEEVKELVMAHSKTQLLLRLKDQALEKERRILDEMQEKYMKCKKREEELCKKSQSSEERLQEAHSESLEISRHLEEAHDWFKGKFDKLQCDLTTSRQMQAKLATDNVSQRKSLQVEKSRAHNAAERAKEMIQTSKQTINQLADYAKMADIEPRQPSPDQKGCVLQASVRNSKLTVKDLET</sequence>
<feature type="coiled-coil region" evidence="1">
    <location>
        <begin position="283"/>
        <end position="317"/>
    </location>
</feature>
<dbReference type="EMBL" id="CAJHNH020006601">
    <property type="protein sequence ID" value="CAG5133910.1"/>
    <property type="molecule type" value="Genomic_DNA"/>
</dbReference>
<dbReference type="AlphaFoldDB" id="A0A8S4A0R8"/>
<gene>
    <name evidence="2" type="ORF">CUNI_LOCUS19468</name>
</gene>
<evidence type="ECO:0000256" key="1">
    <source>
        <dbReference type="SAM" id="Coils"/>
    </source>
</evidence>
<keyword evidence="1" id="KW-0175">Coiled coil</keyword>
<evidence type="ECO:0000313" key="3">
    <source>
        <dbReference type="Proteomes" id="UP000678393"/>
    </source>
</evidence>